<dbReference type="EMBL" id="UINC01049322">
    <property type="protein sequence ID" value="SVB60962.1"/>
    <property type="molecule type" value="Genomic_DNA"/>
</dbReference>
<organism evidence="1">
    <name type="scientific">marine metagenome</name>
    <dbReference type="NCBI Taxonomy" id="408172"/>
    <lineage>
        <taxon>unclassified sequences</taxon>
        <taxon>metagenomes</taxon>
        <taxon>ecological metagenomes</taxon>
    </lineage>
</organism>
<gene>
    <name evidence="1" type="ORF">METZ01_LOCUS213816</name>
</gene>
<name>A0A382FE93_9ZZZZ</name>
<reference evidence="1" key="1">
    <citation type="submission" date="2018-05" db="EMBL/GenBank/DDBJ databases">
        <authorList>
            <person name="Lanie J.A."/>
            <person name="Ng W.-L."/>
            <person name="Kazmierczak K.M."/>
            <person name="Andrzejewski T.M."/>
            <person name="Davidsen T.M."/>
            <person name="Wayne K.J."/>
            <person name="Tettelin H."/>
            <person name="Glass J.I."/>
            <person name="Rusch D."/>
            <person name="Podicherti R."/>
            <person name="Tsui H.-C.T."/>
            <person name="Winkler M.E."/>
        </authorList>
    </citation>
    <scope>NUCLEOTIDE SEQUENCE</scope>
</reference>
<proteinExistence type="predicted"/>
<dbReference type="AlphaFoldDB" id="A0A382FE93"/>
<evidence type="ECO:0000313" key="1">
    <source>
        <dbReference type="EMBL" id="SVB60962.1"/>
    </source>
</evidence>
<accession>A0A382FE93</accession>
<feature type="non-terminal residue" evidence="1">
    <location>
        <position position="311"/>
    </location>
</feature>
<sequence length="311" mass="35314">MAVNTDIIANDLFKTIKGFNLNVQLFNEDGKRVIDPAEARKFYATDKKFMVTYESDEDPQSIKLYFGSNFTLDEDSDFNYNKFIKTVRNLAHRKNAIGFTVKNYGKEIQPKDFAYQAINRNADMGNIAEGLSPAYGSSKSSYQTLDNAKLVIRHNKPIDENSRGSRARNITALFVENGAGERFKYPFNHLAAARAMTRHVAEGGTPYDNIGSYITKLSEESLGLTKFMRYSKSNGLMNEDTEPVINGIKTRLNQVRESLKRMSTHRGYANVVETLGETKKELDEELVNELKDKFTVIRFDEDMESVLPYVA</sequence>
<protein>
    <submittedName>
        <fullName evidence="1">Uncharacterized protein</fullName>
    </submittedName>
</protein>